<dbReference type="InterPro" id="IPR035919">
    <property type="entry name" value="EAL_sf"/>
</dbReference>
<proteinExistence type="predicted"/>
<accession>A0ABV7HQ18</accession>
<dbReference type="PANTHER" id="PTHR33121:SF15">
    <property type="entry name" value="BLUE LIGHT- AND TEMPERATURE-REGULATED ANTIREPRESSOR BLUF"/>
    <property type="match status" value="1"/>
</dbReference>
<dbReference type="Gene3D" id="3.20.20.450">
    <property type="entry name" value="EAL domain"/>
    <property type="match status" value="1"/>
</dbReference>
<dbReference type="Pfam" id="PF00563">
    <property type="entry name" value="EAL"/>
    <property type="match status" value="1"/>
</dbReference>
<dbReference type="InterPro" id="IPR050706">
    <property type="entry name" value="Cyclic-di-GMP_PDE-like"/>
</dbReference>
<dbReference type="RefSeq" id="WP_339617849.1">
    <property type="nucleotide sequence ID" value="NZ_AP031500.1"/>
</dbReference>
<protein>
    <submittedName>
        <fullName evidence="2">EAL domain-containing protein</fullName>
    </submittedName>
</protein>
<dbReference type="PANTHER" id="PTHR33121">
    <property type="entry name" value="CYCLIC DI-GMP PHOSPHODIESTERASE PDEF"/>
    <property type="match status" value="1"/>
</dbReference>
<dbReference type="SMART" id="SM00052">
    <property type="entry name" value="EAL"/>
    <property type="match status" value="1"/>
</dbReference>
<dbReference type="EMBL" id="JBHRTL010000008">
    <property type="protein sequence ID" value="MFC3155988.1"/>
    <property type="molecule type" value="Genomic_DNA"/>
</dbReference>
<organism evidence="2 3">
    <name type="scientific">Gilvimarinus japonicus</name>
    <dbReference type="NCBI Taxonomy" id="1796469"/>
    <lineage>
        <taxon>Bacteria</taxon>
        <taxon>Pseudomonadati</taxon>
        <taxon>Pseudomonadota</taxon>
        <taxon>Gammaproteobacteria</taxon>
        <taxon>Cellvibrionales</taxon>
        <taxon>Cellvibrionaceae</taxon>
        <taxon>Gilvimarinus</taxon>
    </lineage>
</organism>
<dbReference type="CDD" id="cd01948">
    <property type="entry name" value="EAL"/>
    <property type="match status" value="1"/>
</dbReference>
<dbReference type="PROSITE" id="PS50883">
    <property type="entry name" value="EAL"/>
    <property type="match status" value="1"/>
</dbReference>
<dbReference type="SUPFAM" id="SSF141868">
    <property type="entry name" value="EAL domain-like"/>
    <property type="match status" value="1"/>
</dbReference>
<keyword evidence="3" id="KW-1185">Reference proteome</keyword>
<sequence length="262" mass="29424">MPKRGTTPSDYSELTCAACAHGQALGFDFSMAFQPIVDVSQQKVVGYEALARGLNGESAGQVMAQVNEHNLYRFDQTCRVKAIALAAQLGITGYVSINFLPNAVYRPELCIRTTLDAAVRYNFPIERILFEITEVENVRDKSHLRDIIRYYQQSGFRTALDDFGAGYAGLNMLATFQPDIVKVDRELLSDIDSHPVKQAIIRHTLALCAELNLTPLAEGVETEAEYQYLRAVGFNLFQGFLFARPGFEYLPEVNWPTEHHKH</sequence>
<dbReference type="Proteomes" id="UP001595548">
    <property type="component" value="Unassembled WGS sequence"/>
</dbReference>
<evidence type="ECO:0000313" key="2">
    <source>
        <dbReference type="EMBL" id="MFC3155988.1"/>
    </source>
</evidence>
<reference evidence="3" key="1">
    <citation type="journal article" date="2019" name="Int. J. Syst. Evol. Microbiol.">
        <title>The Global Catalogue of Microorganisms (GCM) 10K type strain sequencing project: providing services to taxonomists for standard genome sequencing and annotation.</title>
        <authorList>
            <consortium name="The Broad Institute Genomics Platform"/>
            <consortium name="The Broad Institute Genome Sequencing Center for Infectious Disease"/>
            <person name="Wu L."/>
            <person name="Ma J."/>
        </authorList>
    </citation>
    <scope>NUCLEOTIDE SEQUENCE [LARGE SCALE GENOMIC DNA]</scope>
    <source>
        <strain evidence="3">KCTC 52141</strain>
    </source>
</reference>
<comment type="caution">
    <text evidence="2">The sequence shown here is derived from an EMBL/GenBank/DDBJ whole genome shotgun (WGS) entry which is preliminary data.</text>
</comment>
<dbReference type="InterPro" id="IPR001633">
    <property type="entry name" value="EAL_dom"/>
</dbReference>
<feature type="domain" description="EAL" evidence="1">
    <location>
        <begin position="7"/>
        <end position="259"/>
    </location>
</feature>
<evidence type="ECO:0000313" key="3">
    <source>
        <dbReference type="Proteomes" id="UP001595548"/>
    </source>
</evidence>
<gene>
    <name evidence="2" type="ORF">ACFOEB_12310</name>
</gene>
<name>A0ABV7HQ18_9GAMM</name>
<evidence type="ECO:0000259" key="1">
    <source>
        <dbReference type="PROSITE" id="PS50883"/>
    </source>
</evidence>